<organism evidence="1 2">
    <name type="scientific">Serratia aquatilis</name>
    <dbReference type="NCBI Taxonomy" id="1737515"/>
    <lineage>
        <taxon>Bacteria</taxon>
        <taxon>Pseudomonadati</taxon>
        <taxon>Pseudomonadota</taxon>
        <taxon>Gammaproteobacteria</taxon>
        <taxon>Enterobacterales</taxon>
        <taxon>Yersiniaceae</taxon>
        <taxon>Serratia</taxon>
    </lineage>
</organism>
<keyword evidence="2" id="KW-1185">Reference proteome</keyword>
<evidence type="ECO:0000313" key="2">
    <source>
        <dbReference type="Proteomes" id="UP001589792"/>
    </source>
</evidence>
<name>A0ABV6EG22_9GAMM</name>
<dbReference type="Proteomes" id="UP001589792">
    <property type="component" value="Unassembled WGS sequence"/>
</dbReference>
<comment type="caution">
    <text evidence="1">The sequence shown here is derived from an EMBL/GenBank/DDBJ whole genome shotgun (WGS) entry which is preliminary data.</text>
</comment>
<gene>
    <name evidence="1" type="ORF">ACFFJ3_15815</name>
</gene>
<dbReference type="EMBL" id="JBHLXG010000017">
    <property type="protein sequence ID" value="MFC0227945.1"/>
    <property type="molecule type" value="Genomic_DNA"/>
</dbReference>
<proteinExistence type="predicted"/>
<dbReference type="InterPro" id="IPR058085">
    <property type="entry name" value="PP_RS20740-like"/>
</dbReference>
<dbReference type="NCBIfam" id="NF047698">
    <property type="entry name" value="PP_RS20740_fam"/>
    <property type="match status" value="1"/>
</dbReference>
<reference evidence="1 2" key="1">
    <citation type="submission" date="2024-09" db="EMBL/GenBank/DDBJ databases">
        <authorList>
            <person name="Sun Q."/>
            <person name="Mori K."/>
        </authorList>
    </citation>
    <scope>NUCLEOTIDE SEQUENCE [LARGE SCALE GENOMIC DNA]</scope>
    <source>
        <strain evidence="1 2">CCM 8626</strain>
    </source>
</reference>
<dbReference type="RefSeq" id="WP_380677043.1">
    <property type="nucleotide sequence ID" value="NZ_CP173186.1"/>
</dbReference>
<sequence length="411" mass="47030">MSNQFDDFSPNQDDFGISSEFAALPICNFELSPWEKPRKQWIRKCQWWNLIERHLIQDQPQQIALIPLRYFGLPGERLLDIRFFLSKLKAHNKSFFFYGINNSNNSWSKAQVQLSQVLDIDNGLVVKSSSIGLHDFDELHHVNPTAMQNIKKNGPFDVINLDFCDSVISKLLDMKRLDAIKNLLNYQLKTSSGNWLLFITTRTAKNTNSAEAFERLSKLLDRNLQDADFKDEFIKYYNEIHEPTTNKIISTANITENDHINIVVIGFVKWLFGLAVACECSGKLLSILRYDIDDTSSNDMMSMCLSFKKDIRPLHDPSGVTTPCDNQVNVTEPELAKRSLKKIYETKNVDSILTSNLDTYKTSLDETLDLLNESGVDTSSYISQLCRKDLVTLGITEEELIRKDSMSVNAE</sequence>
<protein>
    <submittedName>
        <fullName evidence="1">Uncharacterized protein</fullName>
    </submittedName>
</protein>
<evidence type="ECO:0000313" key="1">
    <source>
        <dbReference type="EMBL" id="MFC0227945.1"/>
    </source>
</evidence>
<accession>A0ABV6EG22</accession>